<evidence type="ECO:0000256" key="1">
    <source>
        <dbReference type="SAM" id="MobiDB-lite"/>
    </source>
</evidence>
<protein>
    <submittedName>
        <fullName evidence="3">Uncharacterized protein</fullName>
    </submittedName>
</protein>
<reference evidence="4 5" key="1">
    <citation type="journal article" date="2015" name="Emerg. Microbes Infect.">
        <title>Characterization of 17 strains belonging to the Mycobacterium simiae complex and description of Mycobacterium paraense sp. nov.</title>
        <authorList>
            <person name="Fusco da Costa A.R."/>
            <person name="Fedrizzi T."/>
            <person name="Lopes M.L."/>
            <person name="Pecorari M."/>
            <person name="Oliveira da Costa W.L."/>
            <person name="Giacobazzi E."/>
            <person name="da Costa Bahia J.R."/>
            <person name="De Sanctis V."/>
            <person name="Batista Lima K.V."/>
            <person name="Bertorelli R."/>
            <person name="Grottola A."/>
            <person name="Fabio A."/>
            <person name="Mariottini A."/>
            <person name="Ferretti P."/>
            <person name="Di Leva F."/>
            <person name="Fregni Serpini G."/>
            <person name="Tagliazucchi S."/>
            <person name="Rumpianesi F."/>
            <person name="Jousson O."/>
            <person name="Segata N."/>
            <person name="Tortoli E."/>
        </authorList>
    </citation>
    <scope>NUCLEOTIDE SEQUENCE [LARGE SCALE GENOMIC DNA]</scope>
    <source>
        <strain evidence="2 5">FI-07156</strain>
        <strain evidence="3 4">IEC33</strain>
    </source>
</reference>
<evidence type="ECO:0000313" key="2">
    <source>
        <dbReference type="EMBL" id="ORW29422.1"/>
    </source>
</evidence>
<proteinExistence type="predicted"/>
<name>A0A1X2ADW3_9MYCO</name>
<evidence type="ECO:0000313" key="3">
    <source>
        <dbReference type="EMBL" id="ORW49551.1"/>
    </source>
</evidence>
<reference evidence="3" key="3">
    <citation type="submission" date="2016-01" db="EMBL/GenBank/DDBJ databases">
        <authorList>
            <person name="Oliw E.H."/>
        </authorList>
    </citation>
    <scope>NUCLEOTIDE SEQUENCE</scope>
    <source>
        <strain evidence="3">IEC33</strain>
    </source>
</reference>
<sequence>MTRPGDTAGWREVADRLTPEQAAGFELQERSGDDPATMRAMADELAAANATAVMSGQIAAPPDATRLYGWQTHGERTWREFDGSTRQVGSAVVRVRGQQFADGSCERWISVSATHDEEFRAEQARELAAALQAVADEADRLG</sequence>
<dbReference type="Proteomes" id="UP000193285">
    <property type="component" value="Unassembled WGS sequence"/>
</dbReference>
<organism evidence="3 4">
    <name type="scientific">Mycobacterium paraense</name>
    <dbReference type="NCBI Taxonomy" id="767916"/>
    <lineage>
        <taxon>Bacteria</taxon>
        <taxon>Bacillati</taxon>
        <taxon>Actinomycetota</taxon>
        <taxon>Actinomycetes</taxon>
        <taxon>Mycobacteriales</taxon>
        <taxon>Mycobacteriaceae</taxon>
        <taxon>Mycobacterium</taxon>
        <taxon>Mycobacterium simiae complex</taxon>
    </lineage>
</organism>
<dbReference type="AlphaFoldDB" id="A0A1X2ADW3"/>
<comment type="caution">
    <text evidence="3">The sequence shown here is derived from an EMBL/GenBank/DDBJ whole genome shotgun (WGS) entry which is preliminary data.</text>
</comment>
<dbReference type="RefSeq" id="WP_085093076.1">
    <property type="nucleotide sequence ID" value="NZ_LQPK01000022.1"/>
</dbReference>
<dbReference type="OrthoDB" id="4730261at2"/>
<reference evidence="2" key="2">
    <citation type="submission" date="2016-01" db="EMBL/GenBank/DDBJ databases">
        <authorList>
            <person name="Ana R.F.D.C."/>
            <person name="Tarcisio F."/>
            <person name="Maria L.L."/>
            <person name="Monica P."/>
            <person name="Wana L.O.D.C."/>
            <person name="Elisabetta G."/>
            <person name="Jeann R.D.C.B."/>
            <person name="Veronica D.S."/>
            <person name="Karla V.B.L."/>
            <person name="Roberto B."/>
            <person name="Antonella G."/>
            <person name="Anna F."/>
            <person name="Alessandro M."/>
            <person name="Pamela F."/>
            <person name="Francesca D.L."/>
            <person name="Giulia F.S."/>
            <person name="Sara T."/>
            <person name="Fabio R."/>
            <person name="Olivier J."/>
            <person name="Nicola S."/>
            <person name="Enrico T."/>
        </authorList>
    </citation>
    <scope>NUCLEOTIDE SEQUENCE</scope>
    <source>
        <strain evidence="2">FI-07156</strain>
    </source>
</reference>
<evidence type="ECO:0000313" key="5">
    <source>
        <dbReference type="Proteomes" id="UP000193801"/>
    </source>
</evidence>
<gene>
    <name evidence="3" type="ORF">AWB90_10000</name>
    <name evidence="2" type="ORF">AWB91_25810</name>
</gene>
<keyword evidence="5" id="KW-1185">Reference proteome</keyword>
<feature type="region of interest" description="Disordered" evidence="1">
    <location>
        <begin position="1"/>
        <end position="34"/>
    </location>
</feature>
<dbReference type="EMBL" id="LQPN01000035">
    <property type="protein sequence ID" value="ORW49551.1"/>
    <property type="molecule type" value="Genomic_DNA"/>
</dbReference>
<dbReference type="EMBL" id="LQPK01000022">
    <property type="protein sequence ID" value="ORW29422.1"/>
    <property type="molecule type" value="Genomic_DNA"/>
</dbReference>
<accession>A0A1X2ADW3</accession>
<evidence type="ECO:0000313" key="4">
    <source>
        <dbReference type="Proteomes" id="UP000193285"/>
    </source>
</evidence>
<dbReference type="Proteomes" id="UP000193801">
    <property type="component" value="Unassembled WGS sequence"/>
</dbReference>